<reference evidence="8 9" key="1">
    <citation type="journal article" date="2022" name="bioRxiv">
        <title>Boid Inclusion Body Disease (BIBD) Is Also a Disease of Wild Boa Constrictors.</title>
        <authorList>
            <person name="Alfaro-Alarcon A."/>
            <person name="Hetzel U."/>
            <person name="Smura T."/>
            <person name="Baggio F."/>
            <person name="Morales J.A."/>
            <person name="Kipar A."/>
            <person name="Hepojoki J."/>
        </authorList>
    </citation>
    <scope>NUCLEOTIDE SEQUENCE [LARGE SCALE GENOMIC DNA]</scope>
    <source>
        <strain evidence="8">F18-300-101_UnNV-1_L</strain>
    </source>
</reference>
<dbReference type="RefSeq" id="YP_010840796.1">
    <property type="nucleotide sequence ID" value="NC_079033.1"/>
</dbReference>
<proteinExistence type="predicted"/>
<dbReference type="EMBL" id="MW091472">
    <property type="protein sequence ID" value="UUM00585.1"/>
    <property type="molecule type" value="Genomic_RNA"/>
</dbReference>
<evidence type="ECO:0000256" key="3">
    <source>
        <dbReference type="ARBA" id="ARBA00022679"/>
    </source>
</evidence>
<dbReference type="GeneID" id="80554440"/>
<dbReference type="KEGG" id="vg:80554440"/>
<evidence type="ECO:0000259" key="7">
    <source>
        <dbReference type="PROSITE" id="PS50525"/>
    </source>
</evidence>
<evidence type="ECO:0000256" key="5">
    <source>
        <dbReference type="ARBA" id="ARBA00030436"/>
    </source>
</evidence>
<evidence type="ECO:0000256" key="6">
    <source>
        <dbReference type="ARBA" id="ARBA00031012"/>
    </source>
</evidence>
<accession>A0AAX3C0R2</accession>
<dbReference type="Proteomes" id="UP001301174">
    <property type="component" value="Genome"/>
</dbReference>
<dbReference type="Pfam" id="PF06317">
    <property type="entry name" value="Arena_RNA_pol"/>
    <property type="match status" value="2"/>
</dbReference>
<evidence type="ECO:0000256" key="1">
    <source>
        <dbReference type="ARBA" id="ARBA00012494"/>
    </source>
</evidence>
<dbReference type="GO" id="GO:0003968">
    <property type="term" value="F:RNA-directed RNA polymerase activity"/>
    <property type="evidence" value="ECO:0007669"/>
    <property type="project" value="UniProtKB-KW"/>
</dbReference>
<dbReference type="PROSITE" id="PS50525">
    <property type="entry name" value="RDRP_SSRNA_NEG_SEG"/>
    <property type="match status" value="1"/>
</dbReference>
<name>A0AAX3C0R2_9VIRU</name>
<feature type="domain" description="RdRp catalytic" evidence="7">
    <location>
        <begin position="1011"/>
        <end position="1219"/>
    </location>
</feature>
<evidence type="ECO:0000313" key="8">
    <source>
        <dbReference type="EMBL" id="UUM00585.1"/>
    </source>
</evidence>
<dbReference type="EC" id="2.7.7.48" evidence="1"/>
<keyword evidence="3" id="KW-0808">Transferase</keyword>
<sequence>MKKAFKEIVSMVHDLNKQAFPFVPDVSQVEMFGALESQTLKAEGVLRLRGNIAERLLCSKYGLKFEDETNKKNITELLKLINVTNCSSNLTPDAYAITEDGKLMIYEFGISKNRREQKEHNDRQKWKKICCNFPVLVHVETMNSFDEVENPHVRSTLQKLEKKMIDFFKKMDKNEELREINLKYFWEIRDLFQQYPYLNKFKEAGKNNKEKEETLAVFPDLDRKYLPMTNKGNFSNQIKNVAKKRIKDGESFFVKTDDKSLNNLWLEFKINSLKYYRSIKPTKQGFKKTNQAIMEYFLQNQNIISLLNKLNKERKLKKLDYSYIFKLLGLEEELVPGPHDSLRWLDAIAKDCELGLKHGGKNAKNEEIYLKNCLDQYRTIFESYKPMNKTMVNKLKLLEQKLLKAKKTRIQHDIDKSHNENYILKCAKKRITNWRELNLQTIEDTSMCILRSANTSYTYKNSFLCYQMFGSQVVFYKTRGQKAKQFGIITDEGIDTFTAHPSRYICPSNIQLCIKNVELEYQKYSNEPMNEELRSCILEILLNQNKTTQRNIQNIRYMMMALNSTYHSRQLGKKISVQLKNDKNAVDYWLFKNLYESFKRNKSIFPFRKEDDQQTETRKMLFMSYLCNLITKDSQEKDIERVKANQKYFELKQDWQSERGWRLNNMLSIEEIAYGDNKGPTVSPAALNLFYDWFKLECLDYLDKFSYTKLKEPLAFDISNSNSCMTQVKSEKHYNKLSITNQLQKHHDRKMISINKTNNTTTTKDSKNPDTTNKVKILNEELQEYIDFYKNSGNSWIIEQLKSTEPYQLCSNLPYIENLKELAMKTLESDEEDDLTSIIKQRLVTTENPDSLHMCILLKIKNIKNDLRVTLKQTQGLKQSKFQNKLSSRNSTAIELLNEIRKEKIKNKEIISELTCIDLLSEIPNMNFALSYKEQVGGTRELYIGDIKTKIATKIVEEFAKQIKDINPISCLYDHSSETLIRKHVRNCQLAKNALIDIKFEDFLDLNDEQLSSVMTQSEEYLFGSLDHSKWGPLSMPSLFADMMDIFNEAIDIVGTQKNDLTLISDILWKHVLKKVEISSEYAEYLIKNDNTELKTSIEHVEKNFLDNTTDDYAKKLLNEGKLGMQTYPYDMGQGILHGWSDIWAGKTEEFIWELIKNNISDFTDIYNCVTSDDQASVLIGPENAELVIELHYILSKCLNKKISEKSVWGTNVFEFKSVFVSGGQELPPTMKFLIIPSFGFEVFDPLNYLNTTDTILQEAYDNCATIEQCSNLLNMSKRLLSCAGFGSQYLNDLSQKHFYSKELHAIMFDNMTFTERKLISLKESSSFKTRENQKLAAKIDEELSDWMTRPHQCVENAKKIARNCDITSWDPLMYGPIRVCSGRMKNNKENNIILSLDPSRNIEDPISAKLFNFIRKHFHSTTFSSLEQSIIESIKDSLRQMSSGESFSGLVATVRSNSFKLKEKYGNISTSQKENRQTILEDYVQLKIQLLIEKFSLDEKHFYSTIGIEEKSMISTEIRGTKVNDDFLVPALASLEIRSPVFFKEIVEPSIPMKKMKLMNSQQLIRMKLIEAADASFNMEMREPYEVFRLVSLNNNSTYYQGNDGICWEETDHVGTSKRNYNLKQVETIILLKSFIKPIPLNYETILEAWETITKSEFPNNVPVDGSVIQILIANSINEKRQVQICELLKSFPQHLSEKRTYQDQFTIIVSREILWDQQSVTICFSRNKLDKTNTFTIYWDKLPKFPEKKVTYELLKKLLSDDEIEEWQLREMRIRNKNKLNPNLFDKLSSPIFVKEGSLGHYKYVEGIPTFQEVHSPRLDHHSLTSQLIKLDICDYLKSILDSYAEMGDTVYEGMVDTKPDYLTTHMGNIITFKSSIYSSIENLSDKQKLSASKLFNQCFNEAIVLEVAQGFVLSKPEVDGWIFCKNSGFKKSESSIVWKIEDIKVSEPEESWLD</sequence>
<keyword evidence="9" id="KW-1185">Reference proteome</keyword>
<keyword evidence="8" id="KW-0548">Nucleotidyltransferase</keyword>
<evidence type="ECO:0000256" key="4">
    <source>
        <dbReference type="ARBA" id="ARBA00030285"/>
    </source>
</evidence>
<evidence type="ECO:0000256" key="2">
    <source>
        <dbReference type="ARBA" id="ARBA00018602"/>
    </source>
</evidence>
<keyword evidence="8" id="KW-0696">RNA-directed RNA polymerase</keyword>
<organism evidence="8 9">
    <name type="scientific">Universidad Nacional virus 1</name>
    <dbReference type="NCBI Taxonomy" id="2970745"/>
    <lineage>
        <taxon>Viruses</taxon>
        <taxon>Riboviria</taxon>
        <taxon>Orthornavirae</taxon>
        <taxon>Negarnaviricota</taxon>
        <taxon>Polyploviricotina</taxon>
        <taxon>Bunyaviricetes</taxon>
        <taxon>Hareavirales</taxon>
        <taxon>Arenaviridae</taxon>
        <taxon>Hartmanivirus</taxon>
        <taxon>Hartmanivirus unni</taxon>
    </lineage>
</organism>
<dbReference type="InterPro" id="IPR010453">
    <property type="entry name" value="RNA_pol_arenavir"/>
</dbReference>
<protein>
    <recommendedName>
        <fullName evidence="2">RNA-directed RNA polymerase L</fullName>
        <ecNumber evidence="1">2.7.7.48</ecNumber>
    </recommendedName>
    <alternativeName>
        <fullName evidence="4">Large structural protein</fullName>
    </alternativeName>
    <alternativeName>
        <fullName evidence="6">Replicase</fullName>
    </alternativeName>
    <alternativeName>
        <fullName evidence="5">Transcriptase</fullName>
    </alternativeName>
</protein>
<dbReference type="GO" id="GO:0039694">
    <property type="term" value="P:viral RNA genome replication"/>
    <property type="evidence" value="ECO:0007669"/>
    <property type="project" value="InterPro"/>
</dbReference>
<evidence type="ECO:0000313" key="9">
    <source>
        <dbReference type="Proteomes" id="UP001301174"/>
    </source>
</evidence>
<dbReference type="InterPro" id="IPR007099">
    <property type="entry name" value="RNA-dir_pol_NSvirus"/>
</dbReference>